<dbReference type="InterPro" id="IPR012938">
    <property type="entry name" value="Glc/Sorbosone_DH"/>
</dbReference>
<comment type="caution">
    <text evidence="6">The sequence shown here is derived from an EMBL/GenBank/DDBJ whole genome shotgun (WGS) entry which is preliminary data.</text>
</comment>
<dbReference type="Proteomes" id="UP001589750">
    <property type="component" value="Unassembled WGS sequence"/>
</dbReference>
<dbReference type="PANTHER" id="PTHR40469:SF2">
    <property type="entry name" value="GALACTOSE-BINDING DOMAIN-LIKE SUPERFAMILY PROTEIN"/>
    <property type="match status" value="1"/>
</dbReference>
<dbReference type="SUPFAM" id="SSF52317">
    <property type="entry name" value="Class I glutamine amidotransferase-like"/>
    <property type="match status" value="1"/>
</dbReference>
<dbReference type="SUPFAM" id="SSF49785">
    <property type="entry name" value="Galactose-binding domain-like"/>
    <property type="match status" value="1"/>
</dbReference>
<feature type="compositionally biased region" description="Low complexity" evidence="2">
    <location>
        <begin position="1632"/>
        <end position="1641"/>
    </location>
</feature>
<dbReference type="InterPro" id="IPR000601">
    <property type="entry name" value="PKD_dom"/>
</dbReference>
<dbReference type="CDD" id="cd04084">
    <property type="entry name" value="CBM6_xylanase-like"/>
    <property type="match status" value="1"/>
</dbReference>
<dbReference type="PROSITE" id="PS50093">
    <property type="entry name" value="PKD"/>
    <property type="match status" value="2"/>
</dbReference>
<dbReference type="InterPro" id="IPR041542">
    <property type="entry name" value="GH43_C2"/>
</dbReference>
<protein>
    <submittedName>
        <fullName evidence="6">ThuA domain-containing protein</fullName>
    </submittedName>
</protein>
<dbReference type="Pfam" id="PF17963">
    <property type="entry name" value="Big_9"/>
    <property type="match status" value="2"/>
</dbReference>
<feature type="region of interest" description="Disordered" evidence="2">
    <location>
        <begin position="526"/>
        <end position="546"/>
    </location>
</feature>
<dbReference type="InterPro" id="IPR029062">
    <property type="entry name" value="Class_I_gatase-like"/>
</dbReference>
<dbReference type="Pfam" id="PF06283">
    <property type="entry name" value="ThuA"/>
    <property type="match status" value="2"/>
</dbReference>
<feature type="domain" description="PKD" evidence="4">
    <location>
        <begin position="1128"/>
        <end position="1211"/>
    </location>
</feature>
<dbReference type="InterPro" id="IPR035986">
    <property type="entry name" value="PKD_dom_sf"/>
</dbReference>
<evidence type="ECO:0000256" key="1">
    <source>
        <dbReference type="ARBA" id="ARBA00022729"/>
    </source>
</evidence>
<dbReference type="SUPFAM" id="SSF49299">
    <property type="entry name" value="PKD domain"/>
    <property type="match status" value="2"/>
</dbReference>
<feature type="chain" id="PRO_5045179407" evidence="3">
    <location>
        <begin position="30"/>
        <end position="2200"/>
    </location>
</feature>
<dbReference type="NCBIfam" id="NF012211">
    <property type="entry name" value="tand_rpt_95"/>
    <property type="match status" value="2"/>
</dbReference>
<dbReference type="InterPro" id="IPR029010">
    <property type="entry name" value="ThuA-like"/>
</dbReference>
<dbReference type="InterPro" id="IPR013320">
    <property type="entry name" value="ConA-like_dom_sf"/>
</dbReference>
<dbReference type="Pfam" id="PF07995">
    <property type="entry name" value="GSDH"/>
    <property type="match status" value="1"/>
</dbReference>
<dbReference type="InterPro" id="IPR006584">
    <property type="entry name" value="Cellulose-bd_IV"/>
</dbReference>
<keyword evidence="7" id="KW-1185">Reference proteome</keyword>
<name>A0ABV5KG46_9ACTN</name>
<proteinExistence type="predicted"/>
<dbReference type="InterPro" id="IPR005084">
    <property type="entry name" value="CBM6"/>
</dbReference>
<dbReference type="SMART" id="SM00606">
    <property type="entry name" value="CBD_IV"/>
    <property type="match status" value="1"/>
</dbReference>
<dbReference type="PANTHER" id="PTHR40469">
    <property type="entry name" value="SECRETED GLYCOSYL HYDROLASE"/>
    <property type="match status" value="1"/>
</dbReference>
<dbReference type="InterPro" id="IPR011041">
    <property type="entry name" value="Quinoprot_gluc/sorb_DH_b-prop"/>
</dbReference>
<feature type="signal peptide" evidence="3">
    <location>
        <begin position="1"/>
        <end position="29"/>
    </location>
</feature>
<evidence type="ECO:0000259" key="4">
    <source>
        <dbReference type="PROSITE" id="PS50093"/>
    </source>
</evidence>
<dbReference type="InterPro" id="IPR022409">
    <property type="entry name" value="PKD/Chitinase_dom"/>
</dbReference>
<dbReference type="InterPro" id="IPR013783">
    <property type="entry name" value="Ig-like_fold"/>
</dbReference>
<dbReference type="SUPFAM" id="SSF50952">
    <property type="entry name" value="Soluble quinoprotein glucose dehydrogenase"/>
    <property type="match status" value="1"/>
</dbReference>
<dbReference type="CDD" id="cd00146">
    <property type="entry name" value="PKD"/>
    <property type="match status" value="2"/>
</dbReference>
<dbReference type="RefSeq" id="WP_140011786.1">
    <property type="nucleotide sequence ID" value="NZ_JBHMDG010000040.1"/>
</dbReference>
<feature type="compositionally biased region" description="Polar residues" evidence="2">
    <location>
        <begin position="528"/>
        <end position="537"/>
    </location>
</feature>
<dbReference type="Gene3D" id="2.60.120.260">
    <property type="entry name" value="Galactose-binding domain-like"/>
    <property type="match status" value="1"/>
</dbReference>
<feature type="region of interest" description="Disordered" evidence="2">
    <location>
        <begin position="1620"/>
        <end position="1675"/>
    </location>
</feature>
<dbReference type="Pfam" id="PF03422">
    <property type="entry name" value="CBM_6"/>
    <property type="match status" value="1"/>
</dbReference>
<dbReference type="SMART" id="SM00089">
    <property type="entry name" value="PKD"/>
    <property type="match status" value="2"/>
</dbReference>
<dbReference type="PROSITE" id="PS51175">
    <property type="entry name" value="CBM6"/>
    <property type="match status" value="1"/>
</dbReference>
<feature type="domain" description="CBM6" evidence="5">
    <location>
        <begin position="988"/>
        <end position="1118"/>
    </location>
</feature>
<evidence type="ECO:0000313" key="6">
    <source>
        <dbReference type="EMBL" id="MFB9315717.1"/>
    </source>
</evidence>
<reference evidence="6 7" key="1">
    <citation type="submission" date="2024-09" db="EMBL/GenBank/DDBJ databases">
        <authorList>
            <person name="Sun Q."/>
            <person name="Mori K."/>
        </authorList>
    </citation>
    <scope>NUCLEOTIDE SEQUENCE [LARGE SCALE GENOMIC DNA]</scope>
    <source>
        <strain evidence="6 7">JCM 9626</strain>
    </source>
</reference>
<dbReference type="Gene3D" id="2.60.40.10">
    <property type="entry name" value="Immunoglobulins"/>
    <property type="match status" value="3"/>
</dbReference>
<dbReference type="Gene3D" id="2.120.10.30">
    <property type="entry name" value="TolB, C-terminal domain"/>
    <property type="match status" value="1"/>
</dbReference>
<dbReference type="Gene3D" id="2.60.120.200">
    <property type="match status" value="3"/>
</dbReference>
<sequence length="2200" mass="232916">MNRFRSSAARTKAYVAALAALAVTGGVLTADPAAAATARPDVAPYVESAAALPSAPAPRAEPTYDVLVFSKTTGFRHGSIPAGITAIERLGAQYGFSVTATEDATKFTLANLQQYEAVVWLSTTSDVLNDTQQAAFEDYIQAGGGYVGVHAASDTEYTWPWYGKLVGAYFRNHPAGTPTATVKVEDKTTPSTCALPDSMSRTDEWYNFQPTEGTFAGGPLPYVGGNGPATVPDYSPRTNSNIHVLATVDESTYNEEDGNTTDDDHPIAWYQEFDGGRSFYTGGGHTDASFSEPLFRLHLLGGIQYAADQAPDACTTVPPGDASFEQVTLAKGVDKVGEPMSISVLPDGRVLHNARDGRIFLTDLDGNTTLLYDVPIYSHDEDGLQSLTVSPNFAQDGWVYLYYAPPLSTPAGDAPNDGTAEQFEAWKGYNRLSRMKMVDDELVPSTEQELLRVEADRGICCHAGGAIDFDGEGNLYLSTGDDSNPFASDGYAPLDERLTRNPAYDAQRSAANTNDLRGKVVRIKPDPTTATYTTPSDNLFPEAADTGNKTRPEIYAMGFRNPFRMTVDKETGYVYLGEYGPDAGGANPNRGPGGIVEFNQIRKAGNFGWPYCTGTNTAAETYNEWDFATNATGPKFSCAAPVNNSPHNTGLTNLPPAQPAWIKYDGGNVTYNGTTTNEFGGGGEGPMAGPVYHFDPDLDSDVKFPKYFDDHFFAGEWTRGWIKDIAMDAEGDITGIDPFFDSSTLYAAMDMEFGPDGSLYVLDYGNGGYFTGNENSAVYKINAINEGARSPSASASATPDSGVAPLTVTFSSAGSSDPDEGDSIASYAWDFQNDGTVDSTQANPTFVYTANGVYDARLTVTDETGRTGVATTVVTVGNTRPTVELELPPDGGFFEFGDSVRVKVKVTDPEDGAIDCSKVEIDYVLGHDSHGHPLSSATGCDVVLPTVKDEGHDPSANIFGVINASYTDKGATGVRALSGEDEVVLQPKRKQAEHFTTQQGVATEATTDSQGGARNVSNIDAGDYLTFEPISLFQVPELRFRVASAGAGGTIEAHLDSPTGPLAGSVDVPVTGGWQAWRTVSMDVAPSAQEGSHELFLVFTNADPAATGLFNLNFFDAVGKGVSVNSKPQVGAQATPTQGAGPLTVDFTGTATDYDGDDLTYAWDFGVPGDADTASTLDAQYTYTEAGSYTARLTVTDEQGASASSTVQVRVLDSCGVLQSDEFDGTSLDDKWTVIRDSGEWSVADGGLQLPINSGSLYGPGGNAEDIIVQPAPDGEWQVTAKVTADVTENYQQAGLRVYSDDENWASVHLISAGGNRDVEFIYETQGTARNNAEDKLGGVPAGFPTTYYVRLTSDGTDLRASYSTDGETFAPVGRPASMSTLAEPRIGPTAVSGGATGTPTATFDWIRFDPDGTSGSTDPTDEFDGAGLETCRWNAIVREDPSLYDVENGALVVQATLGDLYQDSASEPDTRNLILQSDANTSEDYSIETRVSTTFTGGYAQAGLIIYGDDDNYVKLDPIADVDAGRINRIELRSESGAVILNPQPEVTAPANVSSYRLRLTKTGDSYAGEVAFDGGDWQAIGTVTNPTADMDFGVFALGVQQADRTATFDYVRVVPAGAENRPPVADDDAATTPQDTPVDVPVLVGDTDPDGDDLTVTDATDPSHGTTKVNDDGTVRYTPADGFTGTDSFDYTVSDGEATDTATVTVKVTEACDLTTPDDTFESTALDPCRWNAIVAEDPDKYRVADGRLLLTTTPGEIYLGGTGKSNLVLQSADHAGADWAIETAADVTGLDGGYSQAGLMAYGDDANYVKVVVIADDGRTAPNRVELRSEVANVIVGTDPQPQLDIPAGADLTDVRLRLVKEGSTYTGSVSYDGATTWVDLPRTVSNAMVAPSFGVFAAGVLQSGDEVGFDEFTVDGADPVNAAPEAVDDKATTREATPVTVDVLANDTDADEGADLVVESVTDPAHGTAVRTEDGKVTYTPDTGYTGKDAFDYVVTDGTDSDTATVTVTVTEATQPVADTRITSAPQGTTRSRNANVAFVARGPGSGAATFRCSLDWASWTPCTSPRALRGLRDGRHTFRVRAVTTGGADATPAAATWTVDATAPRIGTGSPTGNVRDRTPTVRVVVKDTTSGVRSSGLALYVDGKRVSGVRYDAQGRVSWTSTRALSVARHTVRLVATDAAGNRTTRSWRFRIVR</sequence>
<dbReference type="Gene3D" id="3.40.50.880">
    <property type="match status" value="1"/>
</dbReference>
<evidence type="ECO:0000256" key="3">
    <source>
        <dbReference type="SAM" id="SignalP"/>
    </source>
</evidence>
<gene>
    <name evidence="6" type="ORF">ACFFRI_21920</name>
</gene>
<evidence type="ECO:0000259" key="5">
    <source>
        <dbReference type="PROSITE" id="PS51175"/>
    </source>
</evidence>
<dbReference type="Gene3D" id="2.60.40.2810">
    <property type="match status" value="2"/>
</dbReference>
<dbReference type="InterPro" id="IPR011042">
    <property type="entry name" value="6-blade_b-propeller_TolB-like"/>
</dbReference>
<evidence type="ECO:0000313" key="7">
    <source>
        <dbReference type="Proteomes" id="UP001589750"/>
    </source>
</evidence>
<evidence type="ECO:0000256" key="2">
    <source>
        <dbReference type="SAM" id="MobiDB-lite"/>
    </source>
</evidence>
<dbReference type="Pfam" id="PF18911">
    <property type="entry name" value="PKD_4"/>
    <property type="match status" value="2"/>
</dbReference>
<dbReference type="SUPFAM" id="SSF49899">
    <property type="entry name" value="Concanavalin A-like lectins/glucanases"/>
    <property type="match status" value="3"/>
</dbReference>
<keyword evidence="1 3" id="KW-0732">Signal</keyword>
<feature type="domain" description="PKD" evidence="4">
    <location>
        <begin position="791"/>
        <end position="876"/>
    </location>
</feature>
<feature type="compositionally biased region" description="Polar residues" evidence="2">
    <location>
        <begin position="1659"/>
        <end position="1670"/>
    </location>
</feature>
<dbReference type="InterPro" id="IPR008979">
    <property type="entry name" value="Galactose-bd-like_sf"/>
</dbReference>
<dbReference type="EMBL" id="JBHMDG010000040">
    <property type="protein sequence ID" value="MFB9315717.1"/>
    <property type="molecule type" value="Genomic_DNA"/>
</dbReference>
<organism evidence="6 7">
    <name type="scientific">Nocardioides plantarum</name>
    <dbReference type="NCBI Taxonomy" id="29299"/>
    <lineage>
        <taxon>Bacteria</taxon>
        <taxon>Bacillati</taxon>
        <taxon>Actinomycetota</taxon>
        <taxon>Actinomycetes</taxon>
        <taxon>Propionibacteriales</taxon>
        <taxon>Nocardioidaceae</taxon>
        <taxon>Nocardioides</taxon>
    </lineage>
</organism>
<accession>A0ABV5KG46</accession>
<dbReference type="Pfam" id="PF17851">
    <property type="entry name" value="GH43_C2"/>
    <property type="match status" value="3"/>
</dbReference>